<comment type="similarity">
    <text evidence="4">Belongs to the bacterial secretin family.</text>
</comment>
<feature type="signal peptide" evidence="6">
    <location>
        <begin position="1"/>
        <end position="16"/>
    </location>
</feature>
<evidence type="ECO:0000256" key="5">
    <source>
        <dbReference type="SAM" id="MobiDB-lite"/>
    </source>
</evidence>
<comment type="subcellular location">
    <subcellularLocation>
        <location evidence="1">Membrane</location>
    </subcellularLocation>
</comment>
<feature type="region of interest" description="Disordered" evidence="5">
    <location>
        <begin position="219"/>
        <end position="238"/>
    </location>
</feature>
<dbReference type="InterPro" id="IPR001775">
    <property type="entry name" value="GspD/PilQ"/>
</dbReference>
<dbReference type="PANTHER" id="PTHR30332:SF24">
    <property type="entry name" value="SECRETIN GSPD-RELATED"/>
    <property type="match status" value="1"/>
</dbReference>
<keyword evidence="2 6" id="KW-0732">Signal</keyword>
<dbReference type="InterPro" id="IPR004846">
    <property type="entry name" value="T2SS/T3SS_dom"/>
</dbReference>
<feature type="region of interest" description="Disordered" evidence="5">
    <location>
        <begin position="482"/>
        <end position="501"/>
    </location>
</feature>
<protein>
    <submittedName>
        <fullName evidence="8">Pilus (MSHA type) biogenesis protein MshL</fullName>
    </submittedName>
</protein>
<evidence type="ECO:0000313" key="9">
    <source>
        <dbReference type="Proteomes" id="UP000515733"/>
    </source>
</evidence>
<evidence type="ECO:0000256" key="6">
    <source>
        <dbReference type="SAM" id="SignalP"/>
    </source>
</evidence>
<name>A0A6S6XVE2_9PROT</name>
<evidence type="ECO:0000256" key="3">
    <source>
        <dbReference type="ARBA" id="ARBA00023136"/>
    </source>
</evidence>
<dbReference type="Gene3D" id="3.55.50.30">
    <property type="match status" value="1"/>
</dbReference>
<keyword evidence="3" id="KW-0472">Membrane</keyword>
<reference evidence="8 9" key="1">
    <citation type="submission" date="2020-03" db="EMBL/GenBank/DDBJ databases">
        <authorList>
            <consortium name="Genoscope - CEA"/>
            <person name="William W."/>
        </authorList>
    </citation>
    <scope>NUCLEOTIDE SEQUENCE [LARGE SCALE GENOMIC DNA]</scope>
    <source>
        <strain evidence="9">DSM 16959</strain>
    </source>
</reference>
<dbReference type="NCBIfam" id="TIGR02519">
    <property type="entry name" value="pilus_MshL"/>
    <property type="match status" value="1"/>
</dbReference>
<dbReference type="Pfam" id="PF00263">
    <property type="entry name" value="Secretin"/>
    <property type="match status" value="1"/>
</dbReference>
<dbReference type="Proteomes" id="UP000515733">
    <property type="component" value="Chromosome"/>
</dbReference>
<evidence type="ECO:0000256" key="4">
    <source>
        <dbReference type="RuleBase" id="RU004003"/>
    </source>
</evidence>
<dbReference type="PROSITE" id="PS51257">
    <property type="entry name" value="PROKAR_LIPOPROTEIN"/>
    <property type="match status" value="1"/>
</dbReference>
<dbReference type="OrthoDB" id="9779724at2"/>
<feature type="region of interest" description="Disordered" evidence="5">
    <location>
        <begin position="157"/>
        <end position="179"/>
    </location>
</feature>
<feature type="domain" description="Type II/III secretion system secretin-like" evidence="7">
    <location>
        <begin position="398"/>
        <end position="577"/>
    </location>
</feature>
<sequence length="614" mass="65765">MSRAIIAALSSLLVVACGSVPLQPSTASHLHVGPVANADTGEIPPPVRFSASLPRPQPRVQTETYDVVVHNVKAQDLLFALARDARLNVDIHPGINGTVTLNAMDQTLQQLLTRIARQVDMRWELAGPNLLVMPDTPYLRTYRVDYVNMSREASGTTGASTQIGAASIPTGSANPTAGSGNTSVIRVENITKNHFWASLERNIKDILLETDKILPEGSSETVIERTDQQSTTGTGVAPAVAGHKSSMANTTSLAASPNAASLAESGSTVVRRATFREAASVITNPESGVIAVRASARQHETIQEFLDQIMASAKRQVLIEMTIAEVQLGHQYQQGINWQSLRSARDGAQTAGFSLGQALRTDGDTGNLLSNPARSDGRSFVLDYVAPGLGIAATLSLLETFGNVRVLSSPKLSVLNNQTALLKVVNNIVYFEVKADTTTNNNSPSQTTFTTTPRSVSVGLVMSVTPQISDSGNVLLNVRPSISRQKGPGKRDPNPNIPVGIPNIVPEIETREMESLLRLSDGEIAIMGGLMQDALDNSTDSVPGISAIPLVGNLFRQRNESRSKTELVIFLRPVVIREPGLAGDFRDYQVALPRTDYFDGSNFPAGPLPRRAHP</sequence>
<dbReference type="KEGG" id="doe:DENOEST_2744"/>
<dbReference type="AlphaFoldDB" id="A0A6S6XVE2"/>
<evidence type="ECO:0000259" key="7">
    <source>
        <dbReference type="Pfam" id="PF00263"/>
    </source>
</evidence>
<dbReference type="GO" id="GO:0009306">
    <property type="term" value="P:protein secretion"/>
    <property type="evidence" value="ECO:0007669"/>
    <property type="project" value="InterPro"/>
</dbReference>
<proteinExistence type="inferred from homology"/>
<dbReference type="EMBL" id="LR778301">
    <property type="protein sequence ID" value="CAB1369909.1"/>
    <property type="molecule type" value="Genomic_DNA"/>
</dbReference>
<dbReference type="GO" id="GO:0016020">
    <property type="term" value="C:membrane"/>
    <property type="evidence" value="ECO:0007669"/>
    <property type="project" value="UniProtKB-SubCell"/>
</dbReference>
<gene>
    <name evidence="8" type="ORF">DENOEST_2744</name>
</gene>
<dbReference type="PRINTS" id="PR00811">
    <property type="entry name" value="BCTERIALGSPD"/>
</dbReference>
<evidence type="ECO:0000256" key="2">
    <source>
        <dbReference type="ARBA" id="ARBA00022729"/>
    </source>
</evidence>
<dbReference type="GO" id="GO:0015627">
    <property type="term" value="C:type II protein secretion system complex"/>
    <property type="evidence" value="ECO:0007669"/>
    <property type="project" value="TreeGrafter"/>
</dbReference>
<dbReference type="PANTHER" id="PTHR30332">
    <property type="entry name" value="PROBABLE GENERAL SECRETION PATHWAY PROTEIN D"/>
    <property type="match status" value="1"/>
</dbReference>
<evidence type="ECO:0000313" key="8">
    <source>
        <dbReference type="EMBL" id="CAB1369909.1"/>
    </source>
</evidence>
<feature type="chain" id="PRO_5043758723" evidence="6">
    <location>
        <begin position="17"/>
        <end position="614"/>
    </location>
</feature>
<dbReference type="InterPro" id="IPR013358">
    <property type="entry name" value="Pilus_biogenesis_MshL"/>
</dbReference>
<organism evidence="8 9">
    <name type="scientific">Denitratisoma oestradiolicum</name>
    <dbReference type="NCBI Taxonomy" id="311182"/>
    <lineage>
        <taxon>Bacteria</taxon>
        <taxon>Pseudomonadati</taxon>
        <taxon>Pseudomonadota</taxon>
        <taxon>Betaproteobacteria</taxon>
        <taxon>Nitrosomonadales</taxon>
        <taxon>Sterolibacteriaceae</taxon>
        <taxon>Denitratisoma</taxon>
    </lineage>
</organism>
<dbReference type="InterPro" id="IPR050810">
    <property type="entry name" value="Bact_Secretion_Sys_Channel"/>
</dbReference>
<accession>A0A6S6XVE2</accession>
<keyword evidence="9" id="KW-1185">Reference proteome</keyword>
<dbReference type="RefSeq" id="WP_145772064.1">
    <property type="nucleotide sequence ID" value="NZ_LR778301.1"/>
</dbReference>
<evidence type="ECO:0000256" key="1">
    <source>
        <dbReference type="ARBA" id="ARBA00004370"/>
    </source>
</evidence>